<gene>
    <name evidence="9" type="ORF">C4520_13950</name>
</gene>
<dbReference type="PRINTS" id="PR00038">
    <property type="entry name" value="HTHLUXR"/>
</dbReference>
<dbReference type="InterPro" id="IPR001789">
    <property type="entry name" value="Sig_transdc_resp-reg_receiver"/>
</dbReference>
<evidence type="ECO:0000259" key="7">
    <source>
        <dbReference type="PROSITE" id="PS50043"/>
    </source>
</evidence>
<dbReference type="GO" id="GO:0006355">
    <property type="term" value="P:regulation of DNA-templated transcription"/>
    <property type="evidence" value="ECO:0007669"/>
    <property type="project" value="InterPro"/>
</dbReference>
<dbReference type="InterPro" id="IPR036388">
    <property type="entry name" value="WH-like_DNA-bd_sf"/>
</dbReference>
<evidence type="ECO:0000313" key="10">
    <source>
        <dbReference type="Proteomes" id="UP000265882"/>
    </source>
</evidence>
<keyword evidence="1 6" id="KW-0597">Phosphoprotein</keyword>
<dbReference type="InterPro" id="IPR011006">
    <property type="entry name" value="CheY-like_superfamily"/>
</dbReference>
<keyword evidence="3" id="KW-0805">Transcription regulation</keyword>
<dbReference type="InterPro" id="IPR000792">
    <property type="entry name" value="Tscrpt_reg_LuxR_C"/>
</dbReference>
<evidence type="ECO:0000256" key="4">
    <source>
        <dbReference type="ARBA" id="ARBA00023125"/>
    </source>
</evidence>
<dbReference type="PANTHER" id="PTHR44688">
    <property type="entry name" value="DNA-BINDING TRANSCRIPTIONAL ACTIVATOR DEVR_DOSR"/>
    <property type="match status" value="1"/>
</dbReference>
<keyword evidence="2" id="KW-0902">Two-component regulatory system</keyword>
<feature type="domain" description="Response regulatory" evidence="8">
    <location>
        <begin position="6"/>
        <end position="120"/>
    </location>
</feature>
<keyword evidence="4 9" id="KW-0238">DNA-binding</keyword>
<dbReference type="SUPFAM" id="SSF46894">
    <property type="entry name" value="C-terminal effector domain of the bipartite response regulators"/>
    <property type="match status" value="1"/>
</dbReference>
<dbReference type="Gene3D" id="3.40.50.2300">
    <property type="match status" value="1"/>
</dbReference>
<comment type="caution">
    <text evidence="9">The sequence shown here is derived from an EMBL/GenBank/DDBJ whole genome shotgun (WGS) entry which is preliminary data.</text>
</comment>
<dbReference type="SMART" id="SM00421">
    <property type="entry name" value="HTH_LUXR"/>
    <property type="match status" value="1"/>
</dbReference>
<dbReference type="AlphaFoldDB" id="A0A3A4NBH3"/>
<evidence type="ECO:0000259" key="8">
    <source>
        <dbReference type="PROSITE" id="PS50110"/>
    </source>
</evidence>
<evidence type="ECO:0000256" key="5">
    <source>
        <dbReference type="ARBA" id="ARBA00023163"/>
    </source>
</evidence>
<dbReference type="CDD" id="cd17537">
    <property type="entry name" value="REC_FixJ"/>
    <property type="match status" value="1"/>
</dbReference>
<name>A0A3A4NBH3_ABYX5</name>
<dbReference type="FunFam" id="3.40.50.2300:FF:000018">
    <property type="entry name" value="DNA-binding transcriptional regulator NtrC"/>
    <property type="match status" value="1"/>
</dbReference>
<dbReference type="InterPro" id="IPR016032">
    <property type="entry name" value="Sig_transdc_resp-reg_C-effctor"/>
</dbReference>
<evidence type="ECO:0000256" key="1">
    <source>
        <dbReference type="ARBA" id="ARBA00022553"/>
    </source>
</evidence>
<dbReference type="Pfam" id="PF00196">
    <property type="entry name" value="GerE"/>
    <property type="match status" value="1"/>
</dbReference>
<dbReference type="SUPFAM" id="SSF52172">
    <property type="entry name" value="CheY-like"/>
    <property type="match status" value="1"/>
</dbReference>
<dbReference type="Gene3D" id="1.10.10.10">
    <property type="entry name" value="Winged helix-like DNA-binding domain superfamily/Winged helix DNA-binding domain"/>
    <property type="match status" value="1"/>
</dbReference>
<evidence type="ECO:0000256" key="2">
    <source>
        <dbReference type="ARBA" id="ARBA00023012"/>
    </source>
</evidence>
<sequence length="210" mass="23554">MNAQPKVFVVDDDPSVQKGLERLMRSVGLKTEAFSTAQDFLLNASYDGPCCLILDIRMPGLSGLELQERLIAKEMLMPIIFITGHGNIPMSVKAIKAGAVDFLEKPFDEQVLLDAVHKAIEKHKSALREHAELAEIQKRLDSLTPREREVFGLVVTGMLNKQIAYELSTTEKTVKVHRARVMQKMQAQSLAELVHQAEKLHLPLQKPNSY</sequence>
<dbReference type="EMBL" id="QZKU01000098">
    <property type="protein sequence ID" value="RJP18693.1"/>
    <property type="molecule type" value="Genomic_DNA"/>
</dbReference>
<dbReference type="PROSITE" id="PS50110">
    <property type="entry name" value="RESPONSE_REGULATORY"/>
    <property type="match status" value="1"/>
</dbReference>
<organism evidence="9 10">
    <name type="scientific">Abyssobacteria bacterium (strain SURF_5)</name>
    <dbReference type="NCBI Taxonomy" id="2093360"/>
    <lineage>
        <taxon>Bacteria</taxon>
        <taxon>Pseudomonadati</taxon>
        <taxon>Candidatus Hydrogenedentota</taxon>
        <taxon>Candidatus Abyssobacteria</taxon>
    </lineage>
</organism>
<evidence type="ECO:0000256" key="3">
    <source>
        <dbReference type="ARBA" id="ARBA00023015"/>
    </source>
</evidence>
<dbReference type="Pfam" id="PF00072">
    <property type="entry name" value="Response_reg"/>
    <property type="match status" value="1"/>
</dbReference>
<proteinExistence type="predicted"/>
<dbReference type="PANTHER" id="PTHR44688:SF16">
    <property type="entry name" value="DNA-BINDING TRANSCRIPTIONAL ACTIVATOR DEVR_DOSR"/>
    <property type="match status" value="1"/>
</dbReference>
<accession>A0A3A4NBH3</accession>
<evidence type="ECO:0000256" key="6">
    <source>
        <dbReference type="PROSITE-ProRule" id="PRU00169"/>
    </source>
</evidence>
<dbReference type="PROSITE" id="PS50043">
    <property type="entry name" value="HTH_LUXR_2"/>
    <property type="match status" value="1"/>
</dbReference>
<dbReference type="GO" id="GO:0000160">
    <property type="term" value="P:phosphorelay signal transduction system"/>
    <property type="evidence" value="ECO:0007669"/>
    <property type="project" value="UniProtKB-KW"/>
</dbReference>
<reference evidence="9 10" key="1">
    <citation type="journal article" date="2017" name="ISME J.">
        <title>Energy and carbon metabolisms in a deep terrestrial subsurface fluid microbial community.</title>
        <authorList>
            <person name="Momper L."/>
            <person name="Jungbluth S.P."/>
            <person name="Lee M.D."/>
            <person name="Amend J.P."/>
        </authorList>
    </citation>
    <scope>NUCLEOTIDE SEQUENCE [LARGE SCALE GENOMIC DNA]</scope>
    <source>
        <strain evidence="9">SURF_5</strain>
    </source>
</reference>
<dbReference type="GO" id="GO:0003677">
    <property type="term" value="F:DNA binding"/>
    <property type="evidence" value="ECO:0007669"/>
    <property type="project" value="UniProtKB-KW"/>
</dbReference>
<feature type="domain" description="HTH luxR-type" evidence="7">
    <location>
        <begin position="136"/>
        <end position="201"/>
    </location>
</feature>
<dbReference type="Proteomes" id="UP000265882">
    <property type="component" value="Unassembled WGS sequence"/>
</dbReference>
<dbReference type="CDD" id="cd06170">
    <property type="entry name" value="LuxR_C_like"/>
    <property type="match status" value="1"/>
</dbReference>
<dbReference type="SMART" id="SM00448">
    <property type="entry name" value="REC"/>
    <property type="match status" value="1"/>
</dbReference>
<protein>
    <submittedName>
        <fullName evidence="9">DNA-binding response regulator</fullName>
    </submittedName>
</protein>
<keyword evidence="5" id="KW-0804">Transcription</keyword>
<evidence type="ECO:0000313" key="9">
    <source>
        <dbReference type="EMBL" id="RJP18693.1"/>
    </source>
</evidence>
<feature type="modified residue" description="4-aspartylphosphate" evidence="6">
    <location>
        <position position="55"/>
    </location>
</feature>